<feature type="signal peptide" evidence="1">
    <location>
        <begin position="1"/>
        <end position="24"/>
    </location>
</feature>
<dbReference type="PROSITE" id="PS51257">
    <property type="entry name" value="PROKAR_LIPOPROTEIN"/>
    <property type="match status" value="1"/>
</dbReference>
<organism evidence="2 3">
    <name type="scientific">Meloidogyne enterolobii</name>
    <name type="common">Root-knot nematode worm</name>
    <name type="synonym">Meloidogyne mayaguensis</name>
    <dbReference type="NCBI Taxonomy" id="390850"/>
    <lineage>
        <taxon>Eukaryota</taxon>
        <taxon>Metazoa</taxon>
        <taxon>Ecdysozoa</taxon>
        <taxon>Nematoda</taxon>
        <taxon>Chromadorea</taxon>
        <taxon>Rhabditida</taxon>
        <taxon>Tylenchina</taxon>
        <taxon>Tylenchomorpha</taxon>
        <taxon>Tylenchoidea</taxon>
        <taxon>Meloidogynidae</taxon>
        <taxon>Meloidogyninae</taxon>
        <taxon>Meloidogyne</taxon>
    </lineage>
</organism>
<keyword evidence="1" id="KW-0732">Signal</keyword>
<accession>A0A6V7WSB9</accession>
<name>A0A6V7WSB9_MELEN</name>
<evidence type="ECO:0000256" key="1">
    <source>
        <dbReference type="SAM" id="SignalP"/>
    </source>
</evidence>
<reference evidence="2 3" key="1">
    <citation type="submission" date="2020-08" db="EMBL/GenBank/DDBJ databases">
        <authorList>
            <person name="Koutsovoulos G."/>
            <person name="Danchin GJ E."/>
        </authorList>
    </citation>
    <scope>NUCLEOTIDE SEQUENCE [LARGE SCALE GENOMIC DNA]</scope>
</reference>
<proteinExistence type="predicted"/>
<gene>
    <name evidence="2" type="ORF">MENT_LOCUS42713</name>
</gene>
<evidence type="ECO:0000313" key="2">
    <source>
        <dbReference type="EMBL" id="CAD2189959.1"/>
    </source>
</evidence>
<dbReference type="EMBL" id="CAJEWN010000780">
    <property type="protein sequence ID" value="CAD2189959.1"/>
    <property type="molecule type" value="Genomic_DNA"/>
</dbReference>
<evidence type="ECO:0000313" key="3">
    <source>
        <dbReference type="Proteomes" id="UP000580250"/>
    </source>
</evidence>
<dbReference type="AlphaFoldDB" id="A0A6V7WSB9"/>
<sequence length="79" mass="8959">MKVSIFCCFITTLIVGCFVSLIDGETVEKDIKKLEKFFKDELNGIGVHQIDTSRINQKDAEKIAKYGVHVRNLLDSKLN</sequence>
<comment type="caution">
    <text evidence="2">The sequence shown here is derived from an EMBL/GenBank/DDBJ whole genome shotgun (WGS) entry which is preliminary data.</text>
</comment>
<dbReference type="Proteomes" id="UP000580250">
    <property type="component" value="Unassembled WGS sequence"/>
</dbReference>
<protein>
    <submittedName>
        <fullName evidence="2">Uncharacterized protein</fullName>
    </submittedName>
</protein>
<feature type="chain" id="PRO_5027706412" evidence="1">
    <location>
        <begin position="25"/>
        <end position="79"/>
    </location>
</feature>